<keyword evidence="3 5" id="KW-1133">Transmembrane helix</keyword>
<feature type="transmembrane region" description="Helical" evidence="5">
    <location>
        <begin position="261"/>
        <end position="282"/>
    </location>
</feature>
<feature type="transmembrane region" description="Helical" evidence="5">
    <location>
        <begin position="443"/>
        <end position="465"/>
    </location>
</feature>
<dbReference type="GO" id="GO:0008137">
    <property type="term" value="F:NADH dehydrogenase (ubiquinone) activity"/>
    <property type="evidence" value="ECO:0007669"/>
    <property type="project" value="InterPro"/>
</dbReference>
<evidence type="ECO:0000256" key="6">
    <source>
        <dbReference type="RuleBase" id="RU000320"/>
    </source>
</evidence>
<feature type="transmembrane region" description="Helical" evidence="5">
    <location>
        <begin position="356"/>
        <end position="379"/>
    </location>
</feature>
<dbReference type="GO" id="GO:0042773">
    <property type="term" value="P:ATP synthesis coupled electron transport"/>
    <property type="evidence" value="ECO:0007669"/>
    <property type="project" value="InterPro"/>
</dbReference>
<keyword evidence="5" id="KW-1278">Translocase</keyword>
<reference evidence="9" key="1">
    <citation type="submission" date="2016-11" db="EMBL/GenBank/DDBJ databases">
        <authorList>
            <person name="Varghese N."/>
            <person name="Submissions S."/>
        </authorList>
    </citation>
    <scope>NUCLEOTIDE SEQUENCE [LARGE SCALE GENOMIC DNA]</scope>
    <source>
        <strain evidence="9">UWOS</strain>
    </source>
</reference>
<comment type="subunit">
    <text evidence="5">NDH-1 is composed of 14 different subunits. Subunits NuoA, H, J, K, L, M, N constitute the membrane sector of the complex.</text>
</comment>
<feature type="transmembrane region" description="Helical" evidence="5">
    <location>
        <begin position="198"/>
        <end position="222"/>
    </location>
</feature>
<comment type="subcellular location">
    <subcellularLocation>
        <location evidence="5">Cell membrane</location>
        <topology evidence="5">Multi-pass membrane protein</topology>
    </subcellularLocation>
    <subcellularLocation>
        <location evidence="1">Endomembrane system</location>
        <topology evidence="1">Multi-pass membrane protein</topology>
    </subcellularLocation>
    <subcellularLocation>
        <location evidence="6">Membrane</location>
        <topology evidence="6">Multi-pass membrane protein</topology>
    </subcellularLocation>
</comment>
<evidence type="ECO:0000313" key="9">
    <source>
        <dbReference type="Proteomes" id="UP000184275"/>
    </source>
</evidence>
<feature type="transmembrane region" description="Helical" evidence="5">
    <location>
        <begin position="126"/>
        <end position="145"/>
    </location>
</feature>
<dbReference type="RefSeq" id="WP_073304786.1">
    <property type="nucleotide sequence ID" value="NZ_FRAW01000019.1"/>
</dbReference>
<keyword evidence="4 5" id="KW-0472">Membrane</keyword>
<keyword evidence="5" id="KW-1003">Cell membrane</keyword>
<keyword evidence="5" id="KW-0520">NAD</keyword>
<feature type="transmembrane region" description="Helical" evidence="5">
    <location>
        <begin position="229"/>
        <end position="255"/>
    </location>
</feature>
<dbReference type="InterPro" id="IPR001750">
    <property type="entry name" value="ND/Mrp_TM"/>
</dbReference>
<evidence type="ECO:0000256" key="2">
    <source>
        <dbReference type="ARBA" id="ARBA00022692"/>
    </source>
</evidence>
<feature type="transmembrane region" description="Helical" evidence="5">
    <location>
        <begin position="103"/>
        <end position="120"/>
    </location>
</feature>
<dbReference type="GO" id="GO:0012505">
    <property type="term" value="C:endomembrane system"/>
    <property type="evidence" value="ECO:0007669"/>
    <property type="project" value="UniProtKB-SubCell"/>
</dbReference>
<dbReference type="PANTHER" id="PTHR22773">
    <property type="entry name" value="NADH DEHYDROGENASE"/>
    <property type="match status" value="1"/>
</dbReference>
<accession>A0A1M6VK34</accession>
<protein>
    <recommendedName>
        <fullName evidence="5">NADH-quinone oxidoreductase subunit N</fullName>
        <ecNumber evidence="5">7.1.1.-</ecNumber>
    </recommendedName>
    <alternativeName>
        <fullName evidence="5">NADH dehydrogenase I subunit N</fullName>
    </alternativeName>
    <alternativeName>
        <fullName evidence="5">NDH-1 subunit N</fullName>
    </alternativeName>
</protein>
<evidence type="ECO:0000256" key="4">
    <source>
        <dbReference type="ARBA" id="ARBA00023136"/>
    </source>
</evidence>
<evidence type="ECO:0000256" key="5">
    <source>
        <dbReference type="HAMAP-Rule" id="MF_00445"/>
    </source>
</evidence>
<comment type="similarity">
    <text evidence="5">Belongs to the complex I subunit 2 family.</text>
</comment>
<comment type="function">
    <text evidence="5">NDH-1 shuttles electrons from NADH, via FMN and iron-sulfur (Fe-S) centers, to quinones in the respiratory chain. The immediate electron acceptor for the enzyme in this species is believed to be ubiquinone. Couples the redox reaction to proton translocation (for every two electrons transferred, four hydrogen ions are translocated across the cytoplasmic membrane), and thus conserves the redox energy in a proton gradient.</text>
</comment>
<feature type="transmembrane region" description="Helical" evidence="5">
    <location>
        <begin position="289"/>
        <end position="307"/>
    </location>
</feature>
<evidence type="ECO:0000259" key="7">
    <source>
        <dbReference type="Pfam" id="PF00361"/>
    </source>
</evidence>
<feature type="transmembrane region" description="Helical" evidence="5">
    <location>
        <begin position="72"/>
        <end position="91"/>
    </location>
</feature>
<evidence type="ECO:0000313" key="8">
    <source>
        <dbReference type="EMBL" id="SHK81714.1"/>
    </source>
</evidence>
<dbReference type="AlphaFoldDB" id="A0A1M6VK34"/>
<feature type="transmembrane region" description="Helical" evidence="5">
    <location>
        <begin position="313"/>
        <end position="335"/>
    </location>
</feature>
<feature type="transmembrane region" description="Helical" evidence="5">
    <location>
        <begin position="391"/>
        <end position="411"/>
    </location>
</feature>
<dbReference type="EMBL" id="FRAW01000019">
    <property type="protein sequence ID" value="SHK81714.1"/>
    <property type="molecule type" value="Genomic_DNA"/>
</dbReference>
<feature type="domain" description="NADH:quinone oxidoreductase/Mrp antiporter transmembrane" evidence="7">
    <location>
        <begin position="123"/>
        <end position="403"/>
    </location>
</feature>
<organism evidence="8 9">
    <name type="scientific">Fibrobacter intestinalis</name>
    <dbReference type="NCBI Taxonomy" id="28122"/>
    <lineage>
        <taxon>Bacteria</taxon>
        <taxon>Pseudomonadati</taxon>
        <taxon>Fibrobacterota</taxon>
        <taxon>Fibrobacteria</taxon>
        <taxon>Fibrobacterales</taxon>
        <taxon>Fibrobacteraceae</taxon>
        <taxon>Fibrobacter</taxon>
    </lineage>
</organism>
<comment type="catalytic activity">
    <reaction evidence="5">
        <text>a quinone + NADH + 5 H(+)(in) = a quinol + NAD(+) + 4 H(+)(out)</text>
        <dbReference type="Rhea" id="RHEA:57888"/>
        <dbReference type="ChEBI" id="CHEBI:15378"/>
        <dbReference type="ChEBI" id="CHEBI:24646"/>
        <dbReference type="ChEBI" id="CHEBI:57540"/>
        <dbReference type="ChEBI" id="CHEBI:57945"/>
        <dbReference type="ChEBI" id="CHEBI:132124"/>
    </reaction>
</comment>
<proteinExistence type="inferred from homology"/>
<dbReference type="Proteomes" id="UP000184275">
    <property type="component" value="Unassembled WGS sequence"/>
</dbReference>
<keyword evidence="2 5" id="KW-0812">Transmembrane</keyword>
<dbReference type="GO" id="GO:0005886">
    <property type="term" value="C:plasma membrane"/>
    <property type="evidence" value="ECO:0007669"/>
    <property type="project" value="UniProtKB-SubCell"/>
</dbReference>
<dbReference type="HAMAP" id="MF_00445">
    <property type="entry name" value="NDH1_NuoN_1"/>
    <property type="match status" value="1"/>
</dbReference>
<keyword evidence="9" id="KW-1185">Reference proteome</keyword>
<dbReference type="GO" id="GO:0048038">
    <property type="term" value="F:quinone binding"/>
    <property type="evidence" value="ECO:0007669"/>
    <property type="project" value="UniProtKB-KW"/>
</dbReference>
<sequence>MTSASLMNLLPMIIVALGAMVCIATEPFIADKNKQKVLPWVASAFLLLGFVSLRFVHVGAESLFGFLELDTLRMFLLATVLLCAFLGIGGLQVTLAREKYPAGEPYGLTLLATVGVMMMVQSVDFLPLFIGMELAAYPVYGLVGLRRKDRNANEATFKYFVTGAVFSVLFLYGMALVYGATGTTHFGGKQIAGRESLYSLGVLISAFALLFKAGAAPVHFWVADVYTGASVAVTGFMAAVIKVGALSALGALWMRSGFEKLAPVIIVVGILSIVIGAFSGLVQKSIRRIFAFSAVMNAGFIVLGLLLKDLGTMYYFLITYAIGSSGALAAIAAFSGKGDAKENLDDIRGRGRRHPLEGVAAVICLASLAGLPPLSGFLAKFVLFTGVVKTGYIALAAFGFALSIVAMYYYLRIAIALFAPAPADESHPCCCCVSNSTRFLLRFGVVVAALVLAALAFVPVLLPVVKF</sequence>
<feature type="transmembrane region" description="Helical" evidence="5">
    <location>
        <begin position="157"/>
        <end position="178"/>
    </location>
</feature>
<feature type="transmembrane region" description="Helical" evidence="5">
    <location>
        <begin position="6"/>
        <end position="25"/>
    </location>
</feature>
<dbReference type="InterPro" id="IPR010096">
    <property type="entry name" value="NADH-Q_OxRdtase_suN/2"/>
</dbReference>
<gene>
    <name evidence="5" type="primary">nuoN</name>
    <name evidence="8" type="ORF">SAMN05720469_1192</name>
</gene>
<keyword evidence="5" id="KW-0830">Ubiquinone</keyword>
<dbReference type="Pfam" id="PF00361">
    <property type="entry name" value="Proton_antipo_M"/>
    <property type="match status" value="1"/>
</dbReference>
<evidence type="ECO:0000256" key="3">
    <source>
        <dbReference type="ARBA" id="ARBA00022989"/>
    </source>
</evidence>
<name>A0A1M6VK34_9BACT</name>
<keyword evidence="5" id="KW-0813">Transport</keyword>
<dbReference type="EC" id="7.1.1.-" evidence="5"/>
<feature type="transmembrane region" description="Helical" evidence="5">
    <location>
        <begin position="37"/>
        <end position="60"/>
    </location>
</feature>
<keyword evidence="5" id="KW-0874">Quinone</keyword>
<evidence type="ECO:0000256" key="1">
    <source>
        <dbReference type="ARBA" id="ARBA00004127"/>
    </source>
</evidence>
<dbReference type="GO" id="GO:0050136">
    <property type="term" value="F:NADH dehydrogenase (quinone) (non-electrogenic) activity"/>
    <property type="evidence" value="ECO:0007669"/>
    <property type="project" value="UniProtKB-UniRule"/>
</dbReference>